<organism evidence="2 3">
    <name type="scientific">Hominifimenecus microfluidus</name>
    <dbReference type="NCBI Taxonomy" id="2885348"/>
    <lineage>
        <taxon>Bacteria</taxon>
        <taxon>Bacillati</taxon>
        <taxon>Bacillota</taxon>
        <taxon>Clostridia</taxon>
        <taxon>Lachnospirales</taxon>
        <taxon>Lachnospiraceae</taxon>
        <taxon>Hominifimenecus</taxon>
    </lineage>
</organism>
<dbReference type="RefSeq" id="WP_308454872.1">
    <property type="nucleotide sequence ID" value="NZ_JAJEQR010000069.1"/>
</dbReference>
<evidence type="ECO:0000256" key="1">
    <source>
        <dbReference type="SAM" id="SignalP"/>
    </source>
</evidence>
<reference evidence="2" key="1">
    <citation type="submission" date="2021-10" db="EMBL/GenBank/DDBJ databases">
        <title>Anaerobic single-cell dispensing facilitates the cultivation of human gut bacteria.</title>
        <authorList>
            <person name="Afrizal A."/>
        </authorList>
    </citation>
    <scope>NUCLEOTIDE SEQUENCE</scope>
    <source>
        <strain evidence="2">CLA-AA-H215</strain>
    </source>
</reference>
<evidence type="ECO:0000313" key="3">
    <source>
        <dbReference type="Proteomes" id="UP001198182"/>
    </source>
</evidence>
<proteinExistence type="predicted"/>
<feature type="chain" id="PRO_5042114034" evidence="1">
    <location>
        <begin position="22"/>
        <end position="207"/>
    </location>
</feature>
<dbReference type="Proteomes" id="UP001198182">
    <property type="component" value="Unassembled WGS sequence"/>
</dbReference>
<evidence type="ECO:0000313" key="2">
    <source>
        <dbReference type="EMBL" id="MCC2232467.1"/>
    </source>
</evidence>
<sequence>MKKLCVMLMCACLMTACSSGTTDTTPAAEIFTAAATETEAASEAETTAAATEAETEVAATEVDKTVVSEQAKAIIEAVMNAPNPDLSFYPYMTTIGLDTSQDELESQMAETQEAKDQVYENWDNLLGQYFAAGMLDRFISEGMSGQYLMKADMEDIEISVKDIQLVERGDYVETVLVNLQVGDQEESVTWEFTHDETGLITKVRPAQ</sequence>
<dbReference type="PROSITE" id="PS51257">
    <property type="entry name" value="PROKAR_LIPOPROTEIN"/>
    <property type="match status" value="1"/>
</dbReference>
<gene>
    <name evidence="2" type="ORF">LKD81_15970</name>
</gene>
<comment type="caution">
    <text evidence="2">The sequence shown here is derived from an EMBL/GenBank/DDBJ whole genome shotgun (WGS) entry which is preliminary data.</text>
</comment>
<accession>A0AAE3ED84</accession>
<keyword evidence="1" id="KW-0732">Signal</keyword>
<name>A0AAE3ED84_9FIRM</name>
<dbReference type="AlphaFoldDB" id="A0AAE3ED84"/>
<feature type="signal peptide" evidence="1">
    <location>
        <begin position="1"/>
        <end position="21"/>
    </location>
</feature>
<protein>
    <submittedName>
        <fullName evidence="2">Uncharacterized protein</fullName>
    </submittedName>
</protein>
<dbReference type="EMBL" id="JAJEQR010000069">
    <property type="protein sequence ID" value="MCC2232467.1"/>
    <property type="molecule type" value="Genomic_DNA"/>
</dbReference>
<keyword evidence="3" id="KW-1185">Reference proteome</keyword>